<evidence type="ECO:0000256" key="2">
    <source>
        <dbReference type="SAM" id="SignalP"/>
    </source>
</evidence>
<protein>
    <submittedName>
        <fullName evidence="4">Altered inheritance of mitochondria protein 3-like</fullName>
    </submittedName>
</protein>
<evidence type="ECO:0000313" key="3">
    <source>
        <dbReference type="Proteomes" id="UP000694844"/>
    </source>
</evidence>
<dbReference type="OrthoDB" id="10596638at2759"/>
<feature type="region of interest" description="Disordered" evidence="1">
    <location>
        <begin position="114"/>
        <end position="360"/>
    </location>
</feature>
<dbReference type="GeneID" id="111134037"/>
<feature type="compositionally biased region" description="Polar residues" evidence="1">
    <location>
        <begin position="703"/>
        <end position="712"/>
    </location>
</feature>
<name>A0A8B8EEI5_CRAVI</name>
<feature type="compositionally biased region" description="Low complexity" evidence="1">
    <location>
        <begin position="249"/>
        <end position="261"/>
    </location>
</feature>
<evidence type="ECO:0000313" key="4">
    <source>
        <dbReference type="RefSeq" id="XP_022338515.1"/>
    </source>
</evidence>
<gene>
    <name evidence="4" type="primary">LOC111134037</name>
</gene>
<feature type="region of interest" description="Disordered" evidence="1">
    <location>
        <begin position="1063"/>
        <end position="1082"/>
    </location>
</feature>
<feature type="compositionally biased region" description="Polar residues" evidence="1">
    <location>
        <begin position="721"/>
        <end position="739"/>
    </location>
</feature>
<dbReference type="RefSeq" id="XP_022338515.1">
    <property type="nucleotide sequence ID" value="XM_022482807.1"/>
</dbReference>
<feature type="compositionally biased region" description="Polar residues" evidence="1">
    <location>
        <begin position="422"/>
        <end position="451"/>
    </location>
</feature>
<feature type="region of interest" description="Disordered" evidence="1">
    <location>
        <begin position="703"/>
        <end position="739"/>
    </location>
</feature>
<feature type="compositionally biased region" description="Polar residues" evidence="1">
    <location>
        <begin position="116"/>
        <end position="126"/>
    </location>
</feature>
<feature type="chain" id="PRO_5034907382" evidence="2">
    <location>
        <begin position="18"/>
        <end position="1122"/>
    </location>
</feature>
<dbReference type="AlphaFoldDB" id="A0A8B8EEI5"/>
<feature type="compositionally biased region" description="Polar residues" evidence="1">
    <location>
        <begin position="342"/>
        <end position="360"/>
    </location>
</feature>
<keyword evidence="3" id="KW-1185">Reference proteome</keyword>
<dbReference type="Proteomes" id="UP000694844">
    <property type="component" value="Chromosome 5"/>
</dbReference>
<accession>A0A8B8EEI5</accession>
<keyword evidence="2" id="KW-0732">Signal</keyword>
<sequence length="1122" mass="123732">MELGILCLLCVLCLVSGQSFPGTGRNTFQQSSQLSMPHRLLSAQHHDPRLMAQMSVANRPSTGMPGNSLMPITQVTQAPGIQRRRLGSPHHQASTKAPPVSLLQFLLDTTPAVPQEVTSRSNNASPHRTAPPTMGTIPRSPFRSVQSPGVGQAGQSQFSTRPGQISFSQNQFNTPNNRQNSNLFSSNAFRNPQSPQSTPSQRMGNMFSSQSVQQQMMSRNSNPSVAQSMSSPRRPSAQQQQFFPNRIGQTQPTQRPLTQQQWNPAASPHVQPQSSTNSFQNSRVQQQLSPRGVDHSQVRQNTIQTTPQNRNVQTQNTWQSQHQPSSNVRNTLNPLTPGRLGSVSTINSNKNQPSGVQQHSIHVKSLQPLPSNEFQNNPPYQNVAAHRTEPRQMQPQYTGEPKMTTTSTPIYNIRANTEPKPQASSLNSLSSRIDQQSSNNVLQNQPYSRTEPNGVKHALEQSQLSSLNIVRSLPATHSPWSQRTTLKSSTNIHRSLPDVQQDTTQRNANAHTPLSNTVRNLPSIKSAIPERMEHFSPNIVRTLPIDQQDSLIKQEVKVTPPVSVPNPLRPASQSRPPQGMRWKQNQISNSPTTQPTPQEAITERNINLQQPSINKQQSAPMKQRPRVTNTNTNPLDKGQQSNSNLLKKTGLIPTVINGKKYMINPNFVELLKGLLSKAGLDMKTDSFGKTAQTDNVRVTNTNQDIQPQSSHGNHIGKVASNRPSNNQRNGLPSTMLQTQSDYEPPVMKQRIVKDHTSTPGIKTVAYTNLGTIGQTKLHGEAMNHRTQSSQNDQVTTQPNSPYQAIRMTSKSPNLYTVPSSSQMMTSVTVAPRTETIRFTNPTSLMTKLPQTIPTTTPFPATTPVPRRRKALLLPFRDVPNTTPKPVVKTTIRPTPAPQNVSPNLATTDFAKVNSVTPPPRNFLIGTTKSVGNTAQVLTPRYLSDRRTTSTVTTLAPTTRLVMGTQQPINFLETVTKPTSLSTIPYNNALDPTSNPLSSKPKSLLPESFFNSDPFQTLNAPKDQAQNNGIIEQVSEQTPLQTQPDPTEKTVNVQFGFNLGHFRHNQSKKDATKHSNSDGSVINDIYSRRSDGLHVSPSVGTSVHKGFVGFNNRANNVELLVLR</sequence>
<feature type="compositionally biased region" description="Polar residues" evidence="1">
    <location>
        <begin position="391"/>
        <end position="406"/>
    </location>
</feature>
<proteinExistence type="predicted"/>
<feature type="compositionally biased region" description="Low complexity" evidence="1">
    <location>
        <begin position="205"/>
        <end position="241"/>
    </location>
</feature>
<feature type="region of interest" description="Disordered" evidence="1">
    <location>
        <begin position="560"/>
        <end position="644"/>
    </location>
</feature>
<feature type="compositionally biased region" description="Basic and acidic residues" evidence="1">
    <location>
        <begin position="1066"/>
        <end position="1075"/>
    </location>
</feature>
<reference evidence="4" key="1">
    <citation type="submission" date="2025-08" db="UniProtKB">
        <authorList>
            <consortium name="RefSeq"/>
        </authorList>
    </citation>
    <scope>IDENTIFICATION</scope>
    <source>
        <tissue evidence="4">Whole sample</tissue>
    </source>
</reference>
<feature type="region of interest" description="Disordered" evidence="1">
    <location>
        <begin position="418"/>
        <end position="452"/>
    </location>
</feature>
<feature type="compositionally biased region" description="Polar residues" evidence="1">
    <location>
        <begin position="143"/>
        <end position="203"/>
    </location>
</feature>
<dbReference type="KEGG" id="cvn:111134037"/>
<organism evidence="3 4">
    <name type="scientific">Crassostrea virginica</name>
    <name type="common">Eastern oyster</name>
    <dbReference type="NCBI Taxonomy" id="6565"/>
    <lineage>
        <taxon>Eukaryota</taxon>
        <taxon>Metazoa</taxon>
        <taxon>Spiralia</taxon>
        <taxon>Lophotrochozoa</taxon>
        <taxon>Mollusca</taxon>
        <taxon>Bivalvia</taxon>
        <taxon>Autobranchia</taxon>
        <taxon>Pteriomorphia</taxon>
        <taxon>Ostreida</taxon>
        <taxon>Ostreoidea</taxon>
        <taxon>Ostreidae</taxon>
        <taxon>Crassostrea</taxon>
    </lineage>
</organism>
<feature type="compositionally biased region" description="Polar residues" evidence="1">
    <location>
        <begin position="270"/>
        <end position="289"/>
    </location>
</feature>
<feature type="signal peptide" evidence="2">
    <location>
        <begin position="1"/>
        <end position="17"/>
    </location>
</feature>
<feature type="compositionally biased region" description="Polar residues" evidence="1">
    <location>
        <begin position="298"/>
        <end position="334"/>
    </location>
</feature>
<feature type="compositionally biased region" description="Polar residues" evidence="1">
    <location>
        <begin position="583"/>
        <end position="644"/>
    </location>
</feature>
<feature type="region of interest" description="Disordered" evidence="1">
    <location>
        <begin position="387"/>
        <end position="406"/>
    </location>
</feature>
<evidence type="ECO:0000256" key="1">
    <source>
        <dbReference type="SAM" id="MobiDB-lite"/>
    </source>
</evidence>